<evidence type="ECO:0000313" key="1">
    <source>
        <dbReference type="EMBL" id="ESA02510.1"/>
    </source>
</evidence>
<dbReference type="HOGENOM" id="CLU_3129966_0_0_1"/>
<feature type="non-terminal residue" evidence="1">
    <location>
        <position position="50"/>
    </location>
</feature>
<dbReference type="AlphaFoldDB" id="U9T312"/>
<reference evidence="1" key="1">
    <citation type="submission" date="2013-07" db="EMBL/GenBank/DDBJ databases">
        <title>The genome of an arbuscular mycorrhizal fungus provides insights into the evolution of the oldest plant symbiosis.</title>
        <authorList>
            <consortium name="DOE Joint Genome Institute"/>
            <person name="Tisserant E."/>
            <person name="Malbreil M."/>
            <person name="Kuo A."/>
            <person name="Kohler A."/>
            <person name="Symeonidi A."/>
            <person name="Balestrini R."/>
            <person name="Charron P."/>
            <person name="Duensing N."/>
            <person name="Frei-dit-Frey N."/>
            <person name="Gianinazzi-Pearson V."/>
            <person name="Gilbert B."/>
            <person name="Handa Y."/>
            <person name="Hijri M."/>
            <person name="Kaul R."/>
            <person name="Kawaguchi M."/>
            <person name="Krajinski F."/>
            <person name="Lammers P."/>
            <person name="Lapierre D."/>
            <person name="Masclaux F.G."/>
            <person name="Murat C."/>
            <person name="Morin E."/>
            <person name="Ndikumana S."/>
            <person name="Pagni M."/>
            <person name="Petitpierre D."/>
            <person name="Requena N."/>
            <person name="Rosikiewicz P."/>
            <person name="Riley R."/>
            <person name="Saito K."/>
            <person name="San Clemente H."/>
            <person name="Shapiro H."/>
            <person name="van Tuinen D."/>
            <person name="Becard G."/>
            <person name="Bonfante P."/>
            <person name="Paszkowski U."/>
            <person name="Shachar-Hill Y."/>
            <person name="Young J.P."/>
            <person name="Sanders I.R."/>
            <person name="Henrissat B."/>
            <person name="Rensing S.A."/>
            <person name="Grigoriev I.V."/>
            <person name="Corradi N."/>
            <person name="Roux C."/>
            <person name="Martin F."/>
        </authorList>
    </citation>
    <scope>NUCLEOTIDE SEQUENCE</scope>
    <source>
        <strain evidence="1">DAOM 197198</strain>
    </source>
</reference>
<name>U9T312_RHIID</name>
<accession>U9T312</accession>
<dbReference type="EMBL" id="KI295656">
    <property type="protein sequence ID" value="ESA02510.1"/>
    <property type="molecule type" value="Genomic_DNA"/>
</dbReference>
<proteinExistence type="predicted"/>
<gene>
    <name evidence="1" type="ORF">GLOINDRAFT_334159</name>
</gene>
<protein>
    <submittedName>
        <fullName evidence="1">Uncharacterized protein</fullName>
    </submittedName>
</protein>
<organism evidence="1">
    <name type="scientific">Rhizophagus irregularis (strain DAOM 181602 / DAOM 197198 / MUCL 43194)</name>
    <name type="common">Arbuscular mycorrhizal fungus</name>
    <name type="synonym">Glomus intraradices</name>
    <dbReference type="NCBI Taxonomy" id="747089"/>
    <lineage>
        <taxon>Eukaryota</taxon>
        <taxon>Fungi</taxon>
        <taxon>Fungi incertae sedis</taxon>
        <taxon>Mucoromycota</taxon>
        <taxon>Glomeromycotina</taxon>
        <taxon>Glomeromycetes</taxon>
        <taxon>Glomerales</taxon>
        <taxon>Glomeraceae</taxon>
        <taxon>Rhizophagus</taxon>
    </lineage>
</organism>
<sequence length="50" mass="5864">MIAQKNITILKKLTYYSDFYDRNIPAFINFPGAKNLSELECDSNYLIIEM</sequence>